<protein>
    <recommendedName>
        <fullName evidence="1">HTH cro/C1-type domain-containing protein</fullName>
    </recommendedName>
</protein>
<dbReference type="GO" id="GO:0003677">
    <property type="term" value="F:DNA binding"/>
    <property type="evidence" value="ECO:0007669"/>
    <property type="project" value="InterPro"/>
</dbReference>
<dbReference type="EMBL" id="CP060789">
    <property type="protein sequence ID" value="QNP56001.1"/>
    <property type="molecule type" value="Genomic_DNA"/>
</dbReference>
<keyword evidence="3" id="KW-1185">Reference proteome</keyword>
<accession>A0A7H0H635</accession>
<dbReference type="AlphaFoldDB" id="A0A7H0H635"/>
<dbReference type="Proteomes" id="UP000516117">
    <property type="component" value="Chromosome"/>
</dbReference>
<dbReference type="RefSeq" id="WP_187721121.1">
    <property type="nucleotide sequence ID" value="NZ_BAABBL010000039.1"/>
</dbReference>
<dbReference type="Gene3D" id="1.10.260.40">
    <property type="entry name" value="lambda repressor-like DNA-binding domains"/>
    <property type="match status" value="1"/>
</dbReference>
<dbReference type="InterPro" id="IPR001387">
    <property type="entry name" value="Cro/C1-type_HTH"/>
</dbReference>
<dbReference type="KEGG" id="tdf:H9L22_00170"/>
<sequence length="111" mass="12356">MVQQPTTPPHARGCEPATDANFTAYATQIRPYEAGTSQPTLDVLHALALALTISADSLLFDDERDPKNPTLRIKAESVDHFTPDEHEHVTWLIENALLRDHARQAFGRQAI</sequence>
<evidence type="ECO:0000313" key="3">
    <source>
        <dbReference type="Proteomes" id="UP000516117"/>
    </source>
</evidence>
<dbReference type="InterPro" id="IPR010982">
    <property type="entry name" value="Lambda_DNA-bd_dom_sf"/>
</dbReference>
<feature type="domain" description="HTH cro/C1-type" evidence="1">
    <location>
        <begin position="32"/>
        <end position="58"/>
    </location>
</feature>
<evidence type="ECO:0000313" key="2">
    <source>
        <dbReference type="EMBL" id="QNP56001.1"/>
    </source>
</evidence>
<name>A0A7H0H635_9ACTN</name>
<organism evidence="2 3">
    <name type="scientific">Tessaracoccus defluvii</name>
    <dbReference type="NCBI Taxonomy" id="1285901"/>
    <lineage>
        <taxon>Bacteria</taxon>
        <taxon>Bacillati</taxon>
        <taxon>Actinomycetota</taxon>
        <taxon>Actinomycetes</taxon>
        <taxon>Propionibacteriales</taxon>
        <taxon>Propionibacteriaceae</taxon>
        <taxon>Tessaracoccus</taxon>
    </lineage>
</organism>
<dbReference type="PROSITE" id="PS50943">
    <property type="entry name" value="HTH_CROC1"/>
    <property type="match status" value="1"/>
</dbReference>
<evidence type="ECO:0000259" key="1">
    <source>
        <dbReference type="PROSITE" id="PS50943"/>
    </source>
</evidence>
<gene>
    <name evidence="2" type="ORF">H9L22_00170</name>
</gene>
<reference evidence="2 3" key="1">
    <citation type="submission" date="2020-08" db="EMBL/GenBank/DDBJ databases">
        <title>Genome sequence of Tessaracoccus defluvii JCM 17540T.</title>
        <authorList>
            <person name="Hyun D.-W."/>
            <person name="Bae J.-W."/>
        </authorList>
    </citation>
    <scope>NUCLEOTIDE SEQUENCE [LARGE SCALE GENOMIC DNA]</scope>
    <source>
        <strain evidence="2 3">JCM 17540</strain>
    </source>
</reference>
<proteinExistence type="predicted"/>